<dbReference type="EMBL" id="OU015569">
    <property type="protein sequence ID" value="CAG5098533.1"/>
    <property type="molecule type" value="Genomic_DNA"/>
</dbReference>
<evidence type="ECO:0000256" key="2">
    <source>
        <dbReference type="ARBA" id="ARBA00022801"/>
    </source>
</evidence>
<proteinExistence type="inferred from homology"/>
<gene>
    <name evidence="7" type="ORF">OKIOD_LOCUS7312</name>
</gene>
<name>A0ABN7SK85_OIKDI</name>
<feature type="compositionally biased region" description="Basic and acidic residues" evidence="5">
    <location>
        <begin position="203"/>
        <end position="222"/>
    </location>
</feature>
<dbReference type="Gene3D" id="3.60.40.10">
    <property type="entry name" value="PPM-type phosphatase domain"/>
    <property type="match status" value="1"/>
</dbReference>
<evidence type="ECO:0000256" key="3">
    <source>
        <dbReference type="ARBA" id="ARBA00022912"/>
    </source>
</evidence>
<dbReference type="InterPro" id="IPR015655">
    <property type="entry name" value="PP2C"/>
</dbReference>
<reference evidence="7 8" key="1">
    <citation type="submission" date="2021-04" db="EMBL/GenBank/DDBJ databases">
        <authorList>
            <person name="Bliznina A."/>
        </authorList>
    </citation>
    <scope>NUCLEOTIDE SEQUENCE [LARGE SCALE GENOMIC DNA]</scope>
</reference>
<evidence type="ECO:0000256" key="1">
    <source>
        <dbReference type="ARBA" id="ARBA00022723"/>
    </source>
</evidence>
<dbReference type="Pfam" id="PF00481">
    <property type="entry name" value="PP2C"/>
    <property type="match status" value="1"/>
</dbReference>
<dbReference type="InterPro" id="IPR001932">
    <property type="entry name" value="PPM-type_phosphatase-like_dom"/>
</dbReference>
<accession>A0ABN7SK85</accession>
<comment type="similarity">
    <text evidence="4">Belongs to the PP2C family.</text>
</comment>
<evidence type="ECO:0000256" key="5">
    <source>
        <dbReference type="SAM" id="MobiDB-lite"/>
    </source>
</evidence>
<evidence type="ECO:0000313" key="7">
    <source>
        <dbReference type="EMBL" id="CAG5098533.1"/>
    </source>
</evidence>
<evidence type="ECO:0000313" key="8">
    <source>
        <dbReference type="Proteomes" id="UP001158576"/>
    </source>
</evidence>
<sequence length="431" mass="48936">MIRSQKSLRLWVVNFQIQIRNLAGTGILLLSASSSWQIQSASRRPKKVEKRFSRGDSFVHCFRGIEREDEIGKKSSYYDRLGYWDSKYTEINLDESVRHGVLIPKIPIEDIGVESLKGRRRKQEDRFLIEKMSENTVLVAVFDGHGNDLCATYARDNFTRFLQRNLKRKLKMPAALKKTITDVDQAFSELAIAHSNTPEDFYEDKSMRGHSEQKQRMERDPAKSGSTCTAVVIEDGYVMTWAWVGDSRAILCRNGVPKRLTFDHSLEMRNNPLRETEFERITAAGAEVTESDGEYRVHVPEHGSINMTRAIGDIQLKKYGITAEPCSYEELPIGDPDYARITTVNHNCDAFLVLLSDGVSGPLSVNEIVSQVLSRDQAIESARHLVETALHMGSTDNCTAIVVPLGAWGKYREPSSNVRYLRNFIGSYNRY</sequence>
<keyword evidence="3 4" id="KW-0904">Protein phosphatase</keyword>
<dbReference type="PROSITE" id="PS01032">
    <property type="entry name" value="PPM_1"/>
    <property type="match status" value="1"/>
</dbReference>
<feature type="region of interest" description="Disordered" evidence="5">
    <location>
        <begin position="201"/>
        <end position="223"/>
    </location>
</feature>
<organism evidence="7 8">
    <name type="scientific">Oikopleura dioica</name>
    <name type="common">Tunicate</name>
    <dbReference type="NCBI Taxonomy" id="34765"/>
    <lineage>
        <taxon>Eukaryota</taxon>
        <taxon>Metazoa</taxon>
        <taxon>Chordata</taxon>
        <taxon>Tunicata</taxon>
        <taxon>Appendicularia</taxon>
        <taxon>Copelata</taxon>
        <taxon>Oikopleuridae</taxon>
        <taxon>Oikopleura</taxon>
    </lineage>
</organism>
<evidence type="ECO:0000256" key="4">
    <source>
        <dbReference type="RuleBase" id="RU003465"/>
    </source>
</evidence>
<dbReference type="SMART" id="SM00332">
    <property type="entry name" value="PP2Cc"/>
    <property type="match status" value="1"/>
</dbReference>
<dbReference type="PANTHER" id="PTHR47992">
    <property type="entry name" value="PROTEIN PHOSPHATASE"/>
    <property type="match status" value="1"/>
</dbReference>
<protein>
    <submittedName>
        <fullName evidence="7">Oidioi.mRNA.OKI2018_I69.XSR.g15754.t1.cds</fullName>
    </submittedName>
</protein>
<dbReference type="PROSITE" id="PS51746">
    <property type="entry name" value="PPM_2"/>
    <property type="match status" value="1"/>
</dbReference>
<dbReference type="CDD" id="cd00143">
    <property type="entry name" value="PP2Cc"/>
    <property type="match status" value="1"/>
</dbReference>
<feature type="domain" description="PPM-type phosphatase" evidence="6">
    <location>
        <begin position="110"/>
        <end position="405"/>
    </location>
</feature>
<dbReference type="InterPro" id="IPR000222">
    <property type="entry name" value="PP2C_BS"/>
</dbReference>
<dbReference type="Proteomes" id="UP001158576">
    <property type="component" value="Chromosome XSR"/>
</dbReference>
<evidence type="ECO:0000259" key="6">
    <source>
        <dbReference type="PROSITE" id="PS51746"/>
    </source>
</evidence>
<dbReference type="SUPFAM" id="SSF81606">
    <property type="entry name" value="PP2C-like"/>
    <property type="match status" value="1"/>
</dbReference>
<keyword evidence="8" id="KW-1185">Reference proteome</keyword>
<dbReference type="InterPro" id="IPR036457">
    <property type="entry name" value="PPM-type-like_dom_sf"/>
</dbReference>
<keyword evidence="1" id="KW-0479">Metal-binding</keyword>
<keyword evidence="2 4" id="KW-0378">Hydrolase</keyword>